<dbReference type="GO" id="GO:0051301">
    <property type="term" value="P:cell division"/>
    <property type="evidence" value="ECO:0007669"/>
    <property type="project" value="UniProtKB-KW"/>
</dbReference>
<feature type="domain" description="Tyrosine specific protein phosphatases" evidence="9">
    <location>
        <begin position="293"/>
        <end position="355"/>
    </location>
</feature>
<feature type="region of interest" description="Disordered" evidence="7">
    <location>
        <begin position="439"/>
        <end position="459"/>
    </location>
</feature>
<organism evidence="10 11">
    <name type="scientific">Polyplax serrata</name>
    <name type="common">Common mouse louse</name>
    <dbReference type="NCBI Taxonomy" id="468196"/>
    <lineage>
        <taxon>Eukaryota</taxon>
        <taxon>Metazoa</taxon>
        <taxon>Ecdysozoa</taxon>
        <taxon>Arthropoda</taxon>
        <taxon>Hexapoda</taxon>
        <taxon>Insecta</taxon>
        <taxon>Pterygota</taxon>
        <taxon>Neoptera</taxon>
        <taxon>Paraneoptera</taxon>
        <taxon>Psocodea</taxon>
        <taxon>Troctomorpha</taxon>
        <taxon>Phthiraptera</taxon>
        <taxon>Anoplura</taxon>
        <taxon>Polyplacidae</taxon>
        <taxon>Polyplax</taxon>
    </lineage>
</organism>
<dbReference type="Gene3D" id="3.90.190.10">
    <property type="entry name" value="Protein tyrosine phosphatase superfamily"/>
    <property type="match status" value="2"/>
</dbReference>
<evidence type="ECO:0000256" key="2">
    <source>
        <dbReference type="ARBA" id="ARBA00013064"/>
    </source>
</evidence>
<keyword evidence="4" id="KW-0378">Hydrolase</keyword>
<gene>
    <name evidence="10" type="ORF">RUM43_013119</name>
</gene>
<evidence type="ECO:0000313" key="11">
    <source>
        <dbReference type="Proteomes" id="UP001372834"/>
    </source>
</evidence>
<dbReference type="SUPFAM" id="SSF52799">
    <property type="entry name" value="(Phosphotyrosine protein) phosphatases II"/>
    <property type="match status" value="2"/>
</dbReference>
<dbReference type="EC" id="3.1.3.48" evidence="2"/>
<dbReference type="InterPro" id="IPR029260">
    <property type="entry name" value="DSPn"/>
</dbReference>
<evidence type="ECO:0000313" key="10">
    <source>
        <dbReference type="EMBL" id="KAK6618728.1"/>
    </source>
</evidence>
<evidence type="ECO:0000259" key="8">
    <source>
        <dbReference type="PROSITE" id="PS50054"/>
    </source>
</evidence>
<dbReference type="PANTHER" id="PTHR23339">
    <property type="entry name" value="TYROSINE SPECIFIC PROTEIN PHOSPHATASE AND DUAL SPECIFICITY PROTEIN PHOSPHATASE"/>
    <property type="match status" value="1"/>
</dbReference>
<dbReference type="FunFam" id="3.90.190.10:FF:000006">
    <property type="entry name" value="Dual specificity protein phosphatase CDC14B"/>
    <property type="match status" value="1"/>
</dbReference>
<dbReference type="PROSITE" id="PS00383">
    <property type="entry name" value="TYR_PHOSPHATASE_1"/>
    <property type="match status" value="1"/>
</dbReference>
<dbReference type="Pfam" id="PF00782">
    <property type="entry name" value="DSPc"/>
    <property type="match status" value="1"/>
</dbReference>
<dbReference type="Proteomes" id="UP001372834">
    <property type="component" value="Unassembled WGS sequence"/>
</dbReference>
<dbReference type="AlphaFoldDB" id="A0AAN8NWJ9"/>
<feature type="domain" description="Tyrosine-protein phosphatase" evidence="8">
    <location>
        <begin position="214"/>
        <end position="368"/>
    </location>
</feature>
<keyword evidence="5" id="KW-0904">Protein phosphatase</keyword>
<dbReference type="PROSITE" id="PS50054">
    <property type="entry name" value="TYR_PHOSPHATASE_DUAL"/>
    <property type="match status" value="1"/>
</dbReference>
<dbReference type="InterPro" id="IPR016130">
    <property type="entry name" value="Tyr_Pase_AS"/>
</dbReference>
<dbReference type="InterPro" id="IPR050561">
    <property type="entry name" value="PTP"/>
</dbReference>
<protein>
    <recommendedName>
        <fullName evidence="2">protein-tyrosine-phosphatase</fullName>
        <ecNumber evidence="2">3.1.3.48</ecNumber>
    </recommendedName>
</protein>
<dbReference type="Pfam" id="PF14671">
    <property type="entry name" value="DSPn"/>
    <property type="match status" value="2"/>
</dbReference>
<evidence type="ECO:0000256" key="1">
    <source>
        <dbReference type="ARBA" id="ARBA00007315"/>
    </source>
</evidence>
<evidence type="ECO:0000256" key="5">
    <source>
        <dbReference type="ARBA" id="ARBA00022912"/>
    </source>
</evidence>
<name>A0AAN8NWJ9_POLSC</name>
<keyword evidence="6" id="KW-0131">Cell cycle</keyword>
<dbReference type="InterPro" id="IPR000340">
    <property type="entry name" value="Dual-sp_phosphatase_cat-dom"/>
</dbReference>
<feature type="compositionally biased region" description="Polar residues" evidence="7">
    <location>
        <begin position="440"/>
        <end position="449"/>
    </location>
</feature>
<dbReference type="InterPro" id="IPR044506">
    <property type="entry name" value="CDC14_C"/>
</dbReference>
<reference evidence="10 11" key="1">
    <citation type="submission" date="2023-10" db="EMBL/GenBank/DDBJ databases">
        <title>Genomes of two closely related lineages of the louse Polyplax serrata with different host specificities.</title>
        <authorList>
            <person name="Martinu J."/>
            <person name="Tarabai H."/>
            <person name="Stefka J."/>
            <person name="Hypsa V."/>
        </authorList>
    </citation>
    <scope>NUCLEOTIDE SEQUENCE [LARGE SCALE GENOMIC DNA]</scope>
    <source>
        <strain evidence="10">HR10_N</strain>
    </source>
</reference>
<dbReference type="SMART" id="SM00195">
    <property type="entry name" value="DSPc"/>
    <property type="match status" value="1"/>
</dbReference>
<accession>A0AAN8NWJ9</accession>
<evidence type="ECO:0000259" key="9">
    <source>
        <dbReference type="PROSITE" id="PS50056"/>
    </source>
</evidence>
<comment type="similarity">
    <text evidence="1">Belongs to the protein-tyrosine phosphatase family. Non-receptor class CDC14 subfamily.</text>
</comment>
<evidence type="ECO:0000256" key="7">
    <source>
        <dbReference type="SAM" id="MobiDB-lite"/>
    </source>
</evidence>
<evidence type="ECO:0000256" key="3">
    <source>
        <dbReference type="ARBA" id="ARBA00022618"/>
    </source>
</evidence>
<sequence>MEAIYDNHNFLSVCEFLPNHLYFVTVQNINNGGSCEAIIPHTDDLHFFNTDNEFVYHNFYGDFGPLSITCLYKFCKKLTNKLATYAGEAFYEKFTISRFGRKDIAEKLKEKFVKNKVIVYYTSTNNEKRANAAFLIGAFAILYLGYSPRLAYKALQPTKLRYRPFQDASVGLSPYKINMKNCLDALHKASIFGFFNFNDFNVAECCHYENIVHGDLNWIVPQKFIAFPGPVEEKNDYYHHPNFYIEYFLCNNVTDVIRLNQRAYDAKCFTMFNMKHHDLYMQDGTDPPDSILKSFMHIAETASGAIAVHCKAGLGRTGSLIGAYLLKHYRMTAKEAIAWIRICRPGSVIGHQQTWLENHEDMLWYEGNEWRYKMYGKKEIVPFLQYGIYSFEAPRKEFPGLPELLNNLTKRSRYRFIVKSRSKKSKTRLHQIIKNLLDNGKSTKPQTNELRSEKQNEVLASEENSTCTIEQCSSEISRSDSKNLHYLKAPPQPEDEYARQSCTHDFSPVEYRKPLPPKDYVNPFEPGQTYQKPVEYFNPAFSGTSTPYEDNKLSAMYCNPGFYSHQSTNDYPASIYEKKTMSPQPAVSATSSGSHPAPVFTSPARRRINRTGEMPMICSDMTTPVKYDRKADLLSKSIDKNWKQNNYPHSKLYGTDGIHSYQVPKSSSVMARGSEEICAFDSRTETISQYSRFNNPCMNRAFIEQNQKTANSMSEDYYKDNKLKGYEGSKMLDRSTHGFLLSPEDLQSWVETFDEKVGEVMGSKRFSTKRSPVL</sequence>
<dbReference type="CDD" id="cd14499">
    <property type="entry name" value="CDC14_C"/>
    <property type="match status" value="1"/>
</dbReference>
<dbReference type="CDD" id="cd17657">
    <property type="entry name" value="CDC14_N"/>
    <property type="match status" value="1"/>
</dbReference>
<evidence type="ECO:0000256" key="6">
    <source>
        <dbReference type="ARBA" id="ARBA00023306"/>
    </source>
</evidence>
<dbReference type="InterPro" id="IPR020422">
    <property type="entry name" value="TYR_PHOSPHATASE_DUAL_dom"/>
</dbReference>
<keyword evidence="3" id="KW-0132">Cell division</keyword>
<dbReference type="EMBL" id="JAWJWE010000041">
    <property type="protein sequence ID" value="KAK6618728.1"/>
    <property type="molecule type" value="Genomic_DNA"/>
</dbReference>
<dbReference type="GO" id="GO:0004725">
    <property type="term" value="F:protein tyrosine phosphatase activity"/>
    <property type="evidence" value="ECO:0007669"/>
    <property type="project" value="UniProtKB-EC"/>
</dbReference>
<dbReference type="InterPro" id="IPR000387">
    <property type="entry name" value="Tyr_Pase_dom"/>
</dbReference>
<evidence type="ECO:0000256" key="4">
    <source>
        <dbReference type="ARBA" id="ARBA00022801"/>
    </source>
</evidence>
<comment type="caution">
    <text evidence="10">The sequence shown here is derived from an EMBL/GenBank/DDBJ whole genome shotgun (WGS) entry which is preliminary data.</text>
</comment>
<dbReference type="InterPro" id="IPR029021">
    <property type="entry name" value="Prot-tyrosine_phosphatase-like"/>
</dbReference>
<dbReference type="PROSITE" id="PS50056">
    <property type="entry name" value="TYR_PHOSPHATASE_2"/>
    <property type="match status" value="1"/>
</dbReference>
<proteinExistence type="inferred from homology"/>